<dbReference type="EMBL" id="JACGWK010001614">
    <property type="protein sequence ID" value="KAL0285142.1"/>
    <property type="molecule type" value="Genomic_DNA"/>
</dbReference>
<comment type="caution">
    <text evidence="3">The sequence shown here is derived from an EMBL/GenBank/DDBJ whole genome shotgun (WGS) entry which is preliminary data.</text>
</comment>
<sequence>AYDKQLLVLAPVKAVDDPNLVDLNWCEFHIHVHGLPLGKMNKEIVAFIGNKLGKFRDVDLDGGGEDWGSYVRIQVAIDITKPLTRALKIRTVLGMSNWLPLHMNAAPMPFRGQNGNVSSKEHLISFKRPIFVSHSTLQSNGPNSPSLRGTLPCSFLRKLSSPASTNHISDLNFPPALTTAPPPPVSPASAPFSTPPDTTITPPPKIQPSPVLLSSESRSPSSLISPTLSPLYRFQRKGSPTGVLLEYMVNLIVVKGQMRNFHRALADCELHDIGFTEDPFTWSNRHTYPHTVSERLDRACANFECSDQKVYASSRPNRDDIGRGRIVFDEWWTQAWLRTGSTISAEEVSKALFQMAPLKSPGPNGRMALKLGVSKAYDKVEWSFMEQVMVKLGFSPSFIRLVMLCISSVSFSFMLSSKQFGSLIPERGVRQGDPLSPYLFLLCTESFSLLLQLAEREGRIQGVSVCRTAPSISHLLFADDTLIFCRASLESTQVVLNVLEVYRQASGQENKFCQVFGGFQ</sequence>
<feature type="non-terminal residue" evidence="3">
    <location>
        <position position="1"/>
    </location>
</feature>
<evidence type="ECO:0000313" key="3">
    <source>
        <dbReference type="EMBL" id="KAL0285142.1"/>
    </source>
</evidence>
<dbReference type="Pfam" id="PF00078">
    <property type="entry name" value="RVT_1"/>
    <property type="match status" value="1"/>
</dbReference>
<proteinExistence type="predicted"/>
<feature type="region of interest" description="Disordered" evidence="1">
    <location>
        <begin position="170"/>
        <end position="222"/>
    </location>
</feature>
<gene>
    <name evidence="3" type="ORF">Sangu_2793000</name>
</gene>
<name>A0AAW2ITL9_9LAMI</name>
<evidence type="ECO:0000256" key="1">
    <source>
        <dbReference type="SAM" id="MobiDB-lite"/>
    </source>
</evidence>
<dbReference type="SUPFAM" id="SSF56672">
    <property type="entry name" value="DNA/RNA polymerases"/>
    <property type="match status" value="1"/>
</dbReference>
<protein>
    <submittedName>
        <fullName evidence="3">Mitochondrial protein</fullName>
    </submittedName>
</protein>
<feature type="domain" description="Reverse transcriptase" evidence="2">
    <location>
        <begin position="363"/>
        <end position="503"/>
    </location>
</feature>
<reference evidence="3" key="1">
    <citation type="submission" date="2020-06" db="EMBL/GenBank/DDBJ databases">
        <authorList>
            <person name="Li T."/>
            <person name="Hu X."/>
            <person name="Zhang T."/>
            <person name="Song X."/>
            <person name="Zhang H."/>
            <person name="Dai N."/>
            <person name="Sheng W."/>
            <person name="Hou X."/>
            <person name="Wei L."/>
        </authorList>
    </citation>
    <scope>NUCLEOTIDE SEQUENCE</scope>
    <source>
        <strain evidence="3">G01</strain>
        <tissue evidence="3">Leaf</tissue>
    </source>
</reference>
<evidence type="ECO:0000259" key="2">
    <source>
        <dbReference type="Pfam" id="PF00078"/>
    </source>
</evidence>
<accession>A0AAW2ITL9</accession>
<organism evidence="3">
    <name type="scientific">Sesamum angustifolium</name>
    <dbReference type="NCBI Taxonomy" id="2727405"/>
    <lineage>
        <taxon>Eukaryota</taxon>
        <taxon>Viridiplantae</taxon>
        <taxon>Streptophyta</taxon>
        <taxon>Embryophyta</taxon>
        <taxon>Tracheophyta</taxon>
        <taxon>Spermatophyta</taxon>
        <taxon>Magnoliopsida</taxon>
        <taxon>eudicotyledons</taxon>
        <taxon>Gunneridae</taxon>
        <taxon>Pentapetalae</taxon>
        <taxon>asterids</taxon>
        <taxon>lamiids</taxon>
        <taxon>Lamiales</taxon>
        <taxon>Pedaliaceae</taxon>
        <taxon>Sesamum</taxon>
    </lineage>
</organism>
<dbReference type="InterPro" id="IPR043502">
    <property type="entry name" value="DNA/RNA_pol_sf"/>
</dbReference>
<dbReference type="PANTHER" id="PTHR19446">
    <property type="entry name" value="REVERSE TRANSCRIPTASES"/>
    <property type="match status" value="1"/>
</dbReference>
<reference evidence="3" key="2">
    <citation type="journal article" date="2024" name="Plant">
        <title>Genomic evolution and insights into agronomic trait innovations of Sesamum species.</title>
        <authorList>
            <person name="Miao H."/>
            <person name="Wang L."/>
            <person name="Qu L."/>
            <person name="Liu H."/>
            <person name="Sun Y."/>
            <person name="Le M."/>
            <person name="Wang Q."/>
            <person name="Wei S."/>
            <person name="Zheng Y."/>
            <person name="Lin W."/>
            <person name="Duan Y."/>
            <person name="Cao H."/>
            <person name="Xiong S."/>
            <person name="Wang X."/>
            <person name="Wei L."/>
            <person name="Li C."/>
            <person name="Ma Q."/>
            <person name="Ju M."/>
            <person name="Zhao R."/>
            <person name="Li G."/>
            <person name="Mu C."/>
            <person name="Tian Q."/>
            <person name="Mei H."/>
            <person name="Zhang T."/>
            <person name="Gao T."/>
            <person name="Zhang H."/>
        </authorList>
    </citation>
    <scope>NUCLEOTIDE SEQUENCE</scope>
    <source>
        <strain evidence="3">G01</strain>
    </source>
</reference>
<feature type="compositionally biased region" description="Low complexity" evidence="1">
    <location>
        <begin position="208"/>
        <end position="222"/>
    </location>
</feature>
<feature type="compositionally biased region" description="Low complexity" evidence="1">
    <location>
        <begin position="187"/>
        <end position="200"/>
    </location>
</feature>
<dbReference type="AlphaFoldDB" id="A0AAW2ITL9"/>
<dbReference type="InterPro" id="IPR000477">
    <property type="entry name" value="RT_dom"/>
</dbReference>